<protein>
    <submittedName>
        <fullName evidence="4">Alpha-catulin-like isoform X2</fullName>
    </submittedName>
</protein>
<dbReference type="EMBL" id="REGN01002595">
    <property type="protein sequence ID" value="RNA27100.1"/>
    <property type="molecule type" value="Genomic_DNA"/>
</dbReference>
<dbReference type="PANTHER" id="PTHR46342">
    <property type="entry name" value="ALPHA-CATULIN"/>
    <property type="match status" value="1"/>
</dbReference>
<dbReference type="Proteomes" id="UP000276133">
    <property type="component" value="Unassembled WGS sequence"/>
</dbReference>
<name>A0A3M7RUI8_BRAPC</name>
<sequence>MATECSSNQYSETTSEIKFTDSNNNLNDCECFRIKTKSIENTLLPLVSQITTLINFKDNLKRISQNGTNSCSERTAKALCKVGETVNLAIERFVSVGESIAYENESIRYEMLEACREARVAGQSMRSQTQTPDSIVNVLGVITTPTNAGSLFSDEKVSMIHSANQLLNSVTKVLLLADIVIIKQILNSKNKVAQSLIKLENCYHIYSFVNLFSQYGADLIDLAHLSGERQNDLKDEKRKSQMSSTRWILEKSTVMILSSFKAYLKHPECQCAKENVNLVFSLLQQALETLHFLIVNSGSLTELTSPLFPANYAEKFSPSFTYYLRQFEDALELAKNDMLNEKNDENVLEYLNMLIESTHDFTNSVNICQREDIYLKQNEIRQMTVQFSQPNQNDLVESARPTASFILKECESLKKILIIETLQLTNQLFRRNQDAILLNSIKTYSFANQYDLLVETLDTFKEYSDHVLEICRMLRHICNLDVFEVTCEHHHSIFEFLAKLIQSASGAVALYPECKSSVENLNLFCDYWENQINDLSVLVKEIQENFQGGKQNKSVYLSLPRPGKHGANIRGVYKPVDKLDSNERSKIAKLGLEMKLIQSEIDNEADKWNQPQNEIVKLAKIMSETAYEIHLFTRGEGSLRTTQDLFEHAQGFLSNGILLYGVLKEFVSQVPDGYLKDELVHLLERLPFNFKQLKNKLKQVTVGKTATFNKVDCVIQDTRDFMNLVAKIVTNCFLCTTKYNINYEMTESAPKIQLRAKNNTRFCQEPVYSDNFCSRRAKALNRRSAYDSLYNRFSNYSLNQMNFYANRSDSCGPSLR</sequence>
<dbReference type="STRING" id="10195.A0A3M7RUI8"/>
<proteinExistence type="inferred from homology"/>
<keyword evidence="5" id="KW-1185">Reference proteome</keyword>
<dbReference type="Pfam" id="PF01044">
    <property type="entry name" value="Vinculin"/>
    <property type="match status" value="2"/>
</dbReference>
<evidence type="ECO:0000256" key="1">
    <source>
        <dbReference type="ARBA" id="ARBA00004496"/>
    </source>
</evidence>
<gene>
    <name evidence="4" type="ORF">BpHYR1_002972</name>
</gene>
<evidence type="ECO:0000313" key="5">
    <source>
        <dbReference type="Proteomes" id="UP000276133"/>
    </source>
</evidence>
<dbReference type="InterPro" id="IPR006077">
    <property type="entry name" value="Vinculin/catenin"/>
</dbReference>
<dbReference type="InterPro" id="IPR030045">
    <property type="entry name" value="CTNNAL1"/>
</dbReference>
<comment type="similarity">
    <text evidence="2">Belongs to the vinculin/alpha-catenin family.</text>
</comment>
<dbReference type="GO" id="GO:0007155">
    <property type="term" value="P:cell adhesion"/>
    <property type="evidence" value="ECO:0007669"/>
    <property type="project" value="InterPro"/>
</dbReference>
<dbReference type="GO" id="GO:0005737">
    <property type="term" value="C:cytoplasm"/>
    <property type="evidence" value="ECO:0007669"/>
    <property type="project" value="UniProtKB-SubCell"/>
</dbReference>
<accession>A0A3M7RUI8</accession>
<comment type="caution">
    <text evidence="4">The sequence shown here is derived from an EMBL/GenBank/DDBJ whole genome shotgun (WGS) entry which is preliminary data.</text>
</comment>
<evidence type="ECO:0000256" key="2">
    <source>
        <dbReference type="ARBA" id="ARBA00008376"/>
    </source>
</evidence>
<dbReference type="PANTHER" id="PTHR46342:SF1">
    <property type="entry name" value="ALPHA-CATULIN"/>
    <property type="match status" value="1"/>
</dbReference>
<dbReference type="GO" id="GO:0007266">
    <property type="term" value="P:Rho protein signal transduction"/>
    <property type="evidence" value="ECO:0007669"/>
    <property type="project" value="InterPro"/>
</dbReference>
<keyword evidence="3" id="KW-0963">Cytoplasm</keyword>
<dbReference type="Gene3D" id="1.20.120.230">
    <property type="entry name" value="Alpha-catenin/vinculin-like"/>
    <property type="match status" value="4"/>
</dbReference>
<evidence type="ECO:0000313" key="4">
    <source>
        <dbReference type="EMBL" id="RNA27100.1"/>
    </source>
</evidence>
<dbReference type="OrthoDB" id="6376697at2759"/>
<dbReference type="SUPFAM" id="SSF47220">
    <property type="entry name" value="alpha-catenin/vinculin-like"/>
    <property type="match status" value="3"/>
</dbReference>
<dbReference type="InterPro" id="IPR036723">
    <property type="entry name" value="Alpha-catenin/vinculin-like_sf"/>
</dbReference>
<dbReference type="GO" id="GO:0051015">
    <property type="term" value="F:actin filament binding"/>
    <property type="evidence" value="ECO:0007669"/>
    <property type="project" value="InterPro"/>
</dbReference>
<comment type="subcellular location">
    <subcellularLocation>
        <location evidence="1">Cytoplasm</location>
    </subcellularLocation>
</comment>
<reference evidence="4 5" key="1">
    <citation type="journal article" date="2018" name="Sci. Rep.">
        <title>Genomic signatures of local adaptation to the degree of environmental predictability in rotifers.</title>
        <authorList>
            <person name="Franch-Gras L."/>
            <person name="Hahn C."/>
            <person name="Garcia-Roger E.M."/>
            <person name="Carmona M.J."/>
            <person name="Serra M."/>
            <person name="Gomez A."/>
        </authorList>
    </citation>
    <scope>NUCLEOTIDE SEQUENCE [LARGE SCALE GENOMIC DNA]</scope>
    <source>
        <strain evidence="4">HYR1</strain>
    </source>
</reference>
<evidence type="ECO:0000256" key="3">
    <source>
        <dbReference type="ARBA" id="ARBA00022490"/>
    </source>
</evidence>
<dbReference type="AlphaFoldDB" id="A0A3M7RUI8"/>
<organism evidence="4 5">
    <name type="scientific">Brachionus plicatilis</name>
    <name type="common">Marine rotifer</name>
    <name type="synonym">Brachionus muelleri</name>
    <dbReference type="NCBI Taxonomy" id="10195"/>
    <lineage>
        <taxon>Eukaryota</taxon>
        <taxon>Metazoa</taxon>
        <taxon>Spiralia</taxon>
        <taxon>Gnathifera</taxon>
        <taxon>Rotifera</taxon>
        <taxon>Eurotatoria</taxon>
        <taxon>Monogononta</taxon>
        <taxon>Pseudotrocha</taxon>
        <taxon>Ploima</taxon>
        <taxon>Brachionidae</taxon>
        <taxon>Brachionus</taxon>
    </lineage>
</organism>